<feature type="signal peptide" evidence="1">
    <location>
        <begin position="1"/>
        <end position="35"/>
    </location>
</feature>
<dbReference type="EMBL" id="JABFRW010000145">
    <property type="protein sequence ID" value="NOT34771.1"/>
    <property type="molecule type" value="Genomic_DNA"/>
</dbReference>
<dbReference type="Gene3D" id="2.60.40.4070">
    <property type="match status" value="1"/>
</dbReference>
<accession>A0A849SJZ6</accession>
<evidence type="ECO:0008006" key="4">
    <source>
        <dbReference type="Google" id="ProtNLM"/>
    </source>
</evidence>
<dbReference type="AlphaFoldDB" id="A0A849SJZ6"/>
<evidence type="ECO:0000256" key="1">
    <source>
        <dbReference type="SAM" id="SignalP"/>
    </source>
</evidence>
<comment type="caution">
    <text evidence="2">The sequence shown here is derived from an EMBL/GenBank/DDBJ whole genome shotgun (WGS) entry which is preliminary data.</text>
</comment>
<proteinExistence type="predicted"/>
<dbReference type="Proteomes" id="UP000580839">
    <property type="component" value="Unassembled WGS sequence"/>
</dbReference>
<gene>
    <name evidence="2" type="ORF">HOP12_11450</name>
</gene>
<reference evidence="2 3" key="1">
    <citation type="submission" date="2020-04" db="EMBL/GenBank/DDBJ databases">
        <title>Metagenomic profiling of ammonia- and methane-oxidizing microorganisms in a Dutch drinking water treatment plant.</title>
        <authorList>
            <person name="Poghosyan L."/>
            <person name="Leucker S."/>
        </authorList>
    </citation>
    <scope>NUCLEOTIDE SEQUENCE [LARGE SCALE GENOMIC DNA]</scope>
    <source>
        <strain evidence="2">S-RSF-IL-03</strain>
    </source>
</reference>
<feature type="chain" id="PRO_5032600035" description="FlgD Ig-like domain-containing protein" evidence="1">
    <location>
        <begin position="36"/>
        <end position="576"/>
    </location>
</feature>
<evidence type="ECO:0000313" key="3">
    <source>
        <dbReference type="Proteomes" id="UP000580839"/>
    </source>
</evidence>
<organism evidence="2 3">
    <name type="scientific">Eiseniibacteriota bacterium</name>
    <dbReference type="NCBI Taxonomy" id="2212470"/>
    <lineage>
        <taxon>Bacteria</taxon>
        <taxon>Candidatus Eiseniibacteriota</taxon>
    </lineage>
</organism>
<keyword evidence="1" id="KW-0732">Signal</keyword>
<name>A0A849SJZ6_UNCEI</name>
<sequence length="576" mass="59101">MPPLARRPAGPARWQLTLTLAALLAVMLAPLPAAADWSADSTIGTPVCLASGDLLDPLMVSDGAGGFIVMWTDFRKPGFDPDIYCTRVNASGDTLWGSGGLVVCDAPGLQLRSTIIADGQGGAFMAWMDLRTSGGSQGYYVQHIAANGVRRWAANGTRPVSGLNSQFGPKICRDTTGGIFLAFASGSPGTQLQRLDSLGVKRLGSFPPAEGPLLRSNPSAPLAITADGFGGAIVALGYGGSTPVDIAAQRATTTGALLWAASGVTVCAATGSQGGVELVADGLGGATLAWDDGRASGGDIYAQRISAAGSAMWAADGVAVCNVGSIESGVQLRTLGDGAAIAVWRDYRHLPATSLYAQRIAGDGSFDWASNGLPVSSGTPAIEGFSVVPGEADDTIVSWNTTSSSGGDVFAQKIDGAGARQWGDYAATVCRGPLDQTESAAVADGAGGVLVSFRDARVSGNPNLYAQHLGPDGSLGSSPVAVPWIEPVSRAWLRVAPNPSRGPQELRFDRPLAAAAHIEVLDVLGRRRGSRTVAAGALSWRWDGRDDLGARVASGVYLVRVATAGHVAIARVVRLD</sequence>
<evidence type="ECO:0000313" key="2">
    <source>
        <dbReference type="EMBL" id="NOT34771.1"/>
    </source>
</evidence>
<protein>
    <recommendedName>
        <fullName evidence="4">FlgD Ig-like domain-containing protein</fullName>
    </recommendedName>
</protein>